<proteinExistence type="inferred from homology"/>
<dbReference type="SUPFAM" id="SSF54913">
    <property type="entry name" value="GlnB-like"/>
    <property type="match status" value="2"/>
</dbReference>
<keyword evidence="2" id="KW-0805">Transcription regulation</keyword>
<feature type="modified residue" description="O-UMP-tyrosine" evidence="5">
    <location>
        <position position="149"/>
    </location>
</feature>
<evidence type="ECO:0000256" key="2">
    <source>
        <dbReference type="ARBA" id="ARBA00023015"/>
    </source>
</evidence>
<accession>O66588</accession>
<dbReference type="SMART" id="SM00938">
    <property type="entry name" value="P-II"/>
    <property type="match status" value="2"/>
</dbReference>
<comment type="similarity">
    <text evidence="6">Belongs to the P(II) protein family.</text>
</comment>
<dbReference type="InterPro" id="IPR011322">
    <property type="entry name" value="N-reg_PII-like_a/b"/>
</dbReference>
<evidence type="ECO:0000256" key="5">
    <source>
        <dbReference type="PIRSR" id="PIRSR602187-50"/>
    </source>
</evidence>
<dbReference type="Gene3D" id="3.30.70.120">
    <property type="match status" value="2"/>
</dbReference>
<dbReference type="HOGENOM" id="CLU_1335245_0_0_0"/>
<dbReference type="STRING" id="224324.aq_213"/>
<dbReference type="InParanoid" id="O66588"/>
<dbReference type="KEGG" id="aae:aq_213"/>
<reference evidence="7 8" key="1">
    <citation type="journal article" date="1998" name="Nature">
        <title>The complete genome of the hyperthermophilic bacterium Aquifex aeolicus.</title>
        <authorList>
            <person name="Deckert G."/>
            <person name="Warren P.V."/>
            <person name="Gaasterland T."/>
            <person name="Young W.G."/>
            <person name="Lenox A.L."/>
            <person name="Graham D.E."/>
            <person name="Overbeek R."/>
            <person name="Snead M.A."/>
            <person name="Keller M."/>
            <person name="Aujay M."/>
            <person name="Huber R."/>
            <person name="Feldman R.A."/>
            <person name="Short J.M."/>
            <person name="Olson G.J."/>
            <person name="Swanson R.V."/>
        </authorList>
    </citation>
    <scope>NUCLEOTIDE SEQUENCE [LARGE SCALE GENOMIC DNA]</scope>
    <source>
        <strain evidence="7 8">VF5</strain>
    </source>
</reference>
<evidence type="ECO:0000313" key="7">
    <source>
        <dbReference type="EMBL" id="AAC06545.1"/>
    </source>
</evidence>
<dbReference type="EMBL" id="AE000657">
    <property type="protein sequence ID" value="AAC06545.1"/>
    <property type="molecule type" value="Genomic_DNA"/>
</dbReference>
<keyword evidence="8" id="KW-1185">Reference proteome</keyword>
<dbReference type="GO" id="GO:0030234">
    <property type="term" value="F:enzyme regulator activity"/>
    <property type="evidence" value="ECO:0000318"/>
    <property type="project" value="GO_Central"/>
</dbReference>
<gene>
    <name evidence="7" type="primary">glnBi</name>
    <name evidence="7" type="ordered locus">aq_213</name>
</gene>
<keyword evidence="5" id="KW-0597">Phosphoprotein</keyword>
<dbReference type="EnsemblBacteria" id="AAC06545">
    <property type="protein sequence ID" value="AAC06545"/>
    <property type="gene ID" value="aq_213"/>
</dbReference>
<name>O66588_AQUAE</name>
<dbReference type="GO" id="GO:0005829">
    <property type="term" value="C:cytosol"/>
    <property type="evidence" value="ECO:0000318"/>
    <property type="project" value="GO_Central"/>
</dbReference>
<protein>
    <submittedName>
        <fullName evidence="7">PII-like protein GlnBi</fullName>
    </submittedName>
</protein>
<keyword evidence="4" id="KW-0535">Nitrogen fixation</keyword>
<dbReference type="InterPro" id="IPR002187">
    <property type="entry name" value="N-reg_PII"/>
</dbReference>
<dbReference type="PANTHER" id="PTHR30115:SF13">
    <property type="entry name" value="PII-LIKE PROTEIN GLNBI"/>
    <property type="match status" value="1"/>
</dbReference>
<dbReference type="PRINTS" id="PR00340">
    <property type="entry name" value="PIIGLNB"/>
</dbReference>
<evidence type="ECO:0000256" key="1">
    <source>
        <dbReference type="ARBA" id="ARBA00002440"/>
    </source>
</evidence>
<sequence length="205" mass="22699">MEELLAIVRKEKSYDVMKSLSEAEIPYVSWTVKGRGKEGGLRYKGLIKEKVLMPFLPKRAFLVFPEEGKVNEAVNLIVESAHTGAYGDGKVFLINQEVGVMKLVKAVIRPEKVYEVIKALESEGFKAMTMWDVVGRGKEGGILVGGTPYDELAKTLIMVAVKDEDVDKVIQSITKAAHTGAYGDGKVFVCSISKVWTIRTKEEEL</sequence>
<evidence type="ECO:0000256" key="3">
    <source>
        <dbReference type="ARBA" id="ARBA00023163"/>
    </source>
</evidence>
<dbReference type="InterPro" id="IPR015867">
    <property type="entry name" value="N-reg_PII/ATP_PRibTrfase_C"/>
</dbReference>
<dbReference type="PANTHER" id="PTHR30115">
    <property type="entry name" value="NITROGEN REGULATORY PROTEIN P-II"/>
    <property type="match status" value="1"/>
</dbReference>
<dbReference type="eggNOG" id="COG0347">
    <property type="taxonomic scope" value="Bacteria"/>
</dbReference>
<dbReference type="GO" id="GO:0005524">
    <property type="term" value="F:ATP binding"/>
    <property type="evidence" value="ECO:0000318"/>
    <property type="project" value="GO_Central"/>
</dbReference>
<evidence type="ECO:0000256" key="6">
    <source>
        <dbReference type="RuleBase" id="RU003936"/>
    </source>
</evidence>
<comment type="function">
    <text evidence="1">Could be involved in the regulation of nitrogen fixation.</text>
</comment>
<dbReference type="InterPro" id="IPR017918">
    <property type="entry name" value="N-reg_PII_CS"/>
</dbReference>
<dbReference type="AlphaFoldDB" id="O66588"/>
<organism evidence="7 8">
    <name type="scientific">Aquifex aeolicus (strain VF5)</name>
    <dbReference type="NCBI Taxonomy" id="224324"/>
    <lineage>
        <taxon>Bacteria</taxon>
        <taxon>Pseudomonadati</taxon>
        <taxon>Aquificota</taxon>
        <taxon>Aquificia</taxon>
        <taxon>Aquificales</taxon>
        <taxon>Aquificaceae</taxon>
        <taxon>Aquifex</taxon>
    </lineage>
</organism>
<keyword evidence="3" id="KW-0804">Transcription</keyword>
<dbReference type="PROSITE" id="PS51343">
    <property type="entry name" value="PII_GLNB_DOM"/>
    <property type="match status" value="2"/>
</dbReference>
<dbReference type="GO" id="GO:0006808">
    <property type="term" value="P:regulation of nitrogen utilization"/>
    <property type="evidence" value="ECO:0000318"/>
    <property type="project" value="GO_Central"/>
</dbReference>
<evidence type="ECO:0000313" key="8">
    <source>
        <dbReference type="Proteomes" id="UP000000798"/>
    </source>
</evidence>
<dbReference type="Pfam" id="PF00543">
    <property type="entry name" value="P-II"/>
    <property type="match status" value="2"/>
</dbReference>
<dbReference type="PIR" id="H70319">
    <property type="entry name" value="H70319"/>
</dbReference>
<dbReference type="OrthoDB" id="9802729at2"/>
<dbReference type="Proteomes" id="UP000000798">
    <property type="component" value="Chromosome"/>
</dbReference>
<dbReference type="RefSeq" id="WP_010880086.1">
    <property type="nucleotide sequence ID" value="NC_000918.1"/>
</dbReference>
<dbReference type="PROSITE" id="PS00638">
    <property type="entry name" value="PII_GLNB_CTER"/>
    <property type="match status" value="1"/>
</dbReference>
<evidence type="ECO:0000256" key="4">
    <source>
        <dbReference type="ARBA" id="ARBA00023231"/>
    </source>
</evidence>